<organism evidence="2">
    <name type="scientific">Arundo donax</name>
    <name type="common">Giant reed</name>
    <name type="synonym">Donax arundinaceus</name>
    <dbReference type="NCBI Taxonomy" id="35708"/>
    <lineage>
        <taxon>Eukaryota</taxon>
        <taxon>Viridiplantae</taxon>
        <taxon>Streptophyta</taxon>
        <taxon>Embryophyta</taxon>
        <taxon>Tracheophyta</taxon>
        <taxon>Spermatophyta</taxon>
        <taxon>Magnoliopsida</taxon>
        <taxon>Liliopsida</taxon>
        <taxon>Poales</taxon>
        <taxon>Poaceae</taxon>
        <taxon>PACMAD clade</taxon>
        <taxon>Arundinoideae</taxon>
        <taxon>Arundineae</taxon>
        <taxon>Arundo</taxon>
    </lineage>
</organism>
<evidence type="ECO:0000313" key="2">
    <source>
        <dbReference type="EMBL" id="JAE18545.1"/>
    </source>
</evidence>
<keyword evidence="1" id="KW-0472">Membrane</keyword>
<accession>A0A0A9G0E2</accession>
<reference evidence="2" key="1">
    <citation type="submission" date="2014-09" db="EMBL/GenBank/DDBJ databases">
        <authorList>
            <person name="Magalhaes I.L.F."/>
            <person name="Oliveira U."/>
            <person name="Santos F.R."/>
            <person name="Vidigal T.H.D.A."/>
            <person name="Brescovit A.D."/>
            <person name="Santos A.J."/>
        </authorList>
    </citation>
    <scope>NUCLEOTIDE SEQUENCE</scope>
    <source>
        <tissue evidence="2">Shoot tissue taken approximately 20 cm above the soil surface</tissue>
    </source>
</reference>
<keyword evidence="1" id="KW-0812">Transmembrane</keyword>
<keyword evidence="1" id="KW-1133">Transmembrane helix</keyword>
<protein>
    <submittedName>
        <fullName evidence="2">Uncharacterized protein</fullName>
    </submittedName>
</protein>
<dbReference type="EMBL" id="GBRH01179351">
    <property type="protein sequence ID" value="JAE18545.1"/>
    <property type="molecule type" value="Transcribed_RNA"/>
</dbReference>
<dbReference type="AlphaFoldDB" id="A0A0A9G0E2"/>
<name>A0A0A9G0E2_ARUDO</name>
<evidence type="ECO:0000256" key="1">
    <source>
        <dbReference type="SAM" id="Phobius"/>
    </source>
</evidence>
<reference evidence="2" key="2">
    <citation type="journal article" date="2015" name="Data Brief">
        <title>Shoot transcriptome of the giant reed, Arundo donax.</title>
        <authorList>
            <person name="Barrero R.A."/>
            <person name="Guerrero F.D."/>
            <person name="Moolhuijzen P."/>
            <person name="Goolsby J.A."/>
            <person name="Tidwell J."/>
            <person name="Bellgard S.E."/>
            <person name="Bellgard M.I."/>
        </authorList>
    </citation>
    <scope>NUCLEOTIDE SEQUENCE</scope>
    <source>
        <tissue evidence="2">Shoot tissue taken approximately 20 cm above the soil surface</tissue>
    </source>
</reference>
<proteinExistence type="predicted"/>
<feature type="transmembrane region" description="Helical" evidence="1">
    <location>
        <begin position="12"/>
        <end position="29"/>
    </location>
</feature>
<sequence length="40" mass="4737">MSSIWKWMLQSNIGVLLVTWYINIVLPVSPKFKHKTTGRY</sequence>